<evidence type="ECO:0000313" key="4">
    <source>
        <dbReference type="Proteomes" id="UP000494115"/>
    </source>
</evidence>
<dbReference type="SUPFAM" id="SSF53474">
    <property type="entry name" value="alpha/beta-Hydrolases"/>
    <property type="match status" value="1"/>
</dbReference>
<feature type="signal peptide" evidence="2">
    <location>
        <begin position="1"/>
        <end position="25"/>
    </location>
</feature>
<dbReference type="EMBL" id="CADIKM010000023">
    <property type="protein sequence ID" value="CAB3796224.1"/>
    <property type="molecule type" value="Genomic_DNA"/>
</dbReference>
<dbReference type="Pfam" id="PF00756">
    <property type="entry name" value="Esterase"/>
    <property type="match status" value="1"/>
</dbReference>
<evidence type="ECO:0000256" key="2">
    <source>
        <dbReference type="SAM" id="SignalP"/>
    </source>
</evidence>
<dbReference type="InterPro" id="IPR029058">
    <property type="entry name" value="AB_hydrolase_fold"/>
</dbReference>
<dbReference type="InterPro" id="IPR000801">
    <property type="entry name" value="Esterase-like"/>
</dbReference>
<evidence type="ECO:0000313" key="3">
    <source>
        <dbReference type="EMBL" id="CAB3796224.1"/>
    </source>
</evidence>
<keyword evidence="4" id="KW-1185">Reference proteome</keyword>
<evidence type="ECO:0008006" key="5">
    <source>
        <dbReference type="Google" id="ProtNLM"/>
    </source>
</evidence>
<dbReference type="PANTHER" id="PTHR48098:SF3">
    <property type="entry name" value="IRON(III) ENTEROBACTIN ESTERASE"/>
    <property type="match status" value="1"/>
</dbReference>
<dbReference type="Gene3D" id="3.40.50.1820">
    <property type="entry name" value="alpha/beta hydrolase"/>
    <property type="match status" value="1"/>
</dbReference>
<dbReference type="PANTHER" id="PTHR48098">
    <property type="entry name" value="ENTEROCHELIN ESTERASE-RELATED"/>
    <property type="match status" value="1"/>
</dbReference>
<feature type="chain" id="PRO_5028840497" description="Esterase" evidence="2">
    <location>
        <begin position="26"/>
        <end position="448"/>
    </location>
</feature>
<sequence length="448" mass="48277">MTKAKAHAVLVVALLSTAAVAPAIAADTACVSPTSLPAGANTSDPKAPFFIDMAGLDLKTTPPTRDPHNPNYPKATELPDGQVPSINSEGNFIIGPTHRPSPEAVAQANVPHGTVHTFIMTSADSVIYRPGMVRDDMPGCQNSAVNSSSTAPGDKSDLLVPASHPGSWSREVDVYVPAGYVPGTAAPFIVYGDGGRHSFFKEQVLFNVLDNLIHAHKLPPMVAIGIGAGGQDAQGSERGREYDTVSGTYAEWVEQEVLPRVEQNAHVRLTKDPDRRATMGFSSSAAAAFTMAWFRPDLYHRVLGYSPTMVNQQWPHDTALPGGAWQYHDAWSGPIKPNLTVSGKTVTPASASNGAPLIPNSPRKPIRYWFEAGDRDLFYPVGPLADGMHDWTAANEDMARVLAAEGYHYQFVFSRNAGHVDDATEAQTMTEALEWLWKDYPAPVSRNN</sequence>
<dbReference type="Proteomes" id="UP000494115">
    <property type="component" value="Unassembled WGS sequence"/>
</dbReference>
<name>A0A6S7BDY3_9BURK</name>
<proteinExistence type="predicted"/>
<dbReference type="RefSeq" id="WP_175106570.1">
    <property type="nucleotide sequence ID" value="NZ_CADIKM010000023.1"/>
</dbReference>
<dbReference type="InterPro" id="IPR050583">
    <property type="entry name" value="Mycobacterial_A85_antigen"/>
</dbReference>
<organism evidence="3 4">
    <name type="scientific">Pararobbsia alpina</name>
    <dbReference type="NCBI Taxonomy" id="621374"/>
    <lineage>
        <taxon>Bacteria</taxon>
        <taxon>Pseudomonadati</taxon>
        <taxon>Pseudomonadota</taxon>
        <taxon>Betaproteobacteria</taxon>
        <taxon>Burkholderiales</taxon>
        <taxon>Burkholderiaceae</taxon>
        <taxon>Pararobbsia</taxon>
    </lineage>
</organism>
<evidence type="ECO:0000256" key="1">
    <source>
        <dbReference type="SAM" id="MobiDB-lite"/>
    </source>
</evidence>
<feature type="region of interest" description="Disordered" evidence="1">
    <location>
        <begin position="57"/>
        <end position="90"/>
    </location>
</feature>
<reference evidence="3 4" key="1">
    <citation type="submission" date="2020-04" db="EMBL/GenBank/DDBJ databases">
        <authorList>
            <person name="De Canck E."/>
        </authorList>
    </citation>
    <scope>NUCLEOTIDE SEQUENCE [LARGE SCALE GENOMIC DNA]</scope>
    <source>
        <strain evidence="3 4">LMG 28138</strain>
    </source>
</reference>
<protein>
    <recommendedName>
        <fullName evidence="5">Esterase</fullName>
    </recommendedName>
</protein>
<keyword evidence="2" id="KW-0732">Signal</keyword>
<gene>
    <name evidence="3" type="ORF">LMG28138_04024</name>
</gene>
<dbReference type="AlphaFoldDB" id="A0A6S7BDY3"/>
<accession>A0A6S7BDY3</accession>